<dbReference type="RefSeq" id="WP_380580718.1">
    <property type="nucleotide sequence ID" value="NZ_JBHSQJ010000020.1"/>
</dbReference>
<comment type="caution">
    <text evidence="2">The sequence shown here is derived from an EMBL/GenBank/DDBJ whole genome shotgun (WGS) entry which is preliminary data.</text>
</comment>
<proteinExistence type="predicted"/>
<name>A0ABW1FZH4_9ACTN</name>
<keyword evidence="3" id="KW-1185">Reference proteome</keyword>
<gene>
    <name evidence="2" type="ORF">ACFP3V_06565</name>
</gene>
<accession>A0ABW1FZH4</accession>
<evidence type="ECO:0000313" key="3">
    <source>
        <dbReference type="Proteomes" id="UP001596174"/>
    </source>
</evidence>
<protein>
    <submittedName>
        <fullName evidence="2">Uncharacterized protein</fullName>
    </submittedName>
</protein>
<feature type="region of interest" description="Disordered" evidence="1">
    <location>
        <begin position="1"/>
        <end position="28"/>
    </location>
</feature>
<reference evidence="3" key="1">
    <citation type="journal article" date="2019" name="Int. J. Syst. Evol. Microbiol.">
        <title>The Global Catalogue of Microorganisms (GCM) 10K type strain sequencing project: providing services to taxonomists for standard genome sequencing and annotation.</title>
        <authorList>
            <consortium name="The Broad Institute Genomics Platform"/>
            <consortium name="The Broad Institute Genome Sequencing Center for Infectious Disease"/>
            <person name="Wu L."/>
            <person name="Ma J."/>
        </authorList>
    </citation>
    <scope>NUCLEOTIDE SEQUENCE [LARGE SCALE GENOMIC DNA]</scope>
    <source>
        <strain evidence="3">JCM 4816</strain>
    </source>
</reference>
<evidence type="ECO:0000256" key="1">
    <source>
        <dbReference type="SAM" id="MobiDB-lite"/>
    </source>
</evidence>
<evidence type="ECO:0000313" key="2">
    <source>
        <dbReference type="EMBL" id="MFC5906874.1"/>
    </source>
</evidence>
<dbReference type="EMBL" id="JBHSQJ010000020">
    <property type="protein sequence ID" value="MFC5906874.1"/>
    <property type="molecule type" value="Genomic_DNA"/>
</dbReference>
<dbReference type="Proteomes" id="UP001596174">
    <property type="component" value="Unassembled WGS sequence"/>
</dbReference>
<organism evidence="2 3">
    <name type="scientific">Streptacidiphilus monticola</name>
    <dbReference type="NCBI Taxonomy" id="2161674"/>
    <lineage>
        <taxon>Bacteria</taxon>
        <taxon>Bacillati</taxon>
        <taxon>Actinomycetota</taxon>
        <taxon>Actinomycetes</taxon>
        <taxon>Kitasatosporales</taxon>
        <taxon>Streptomycetaceae</taxon>
        <taxon>Streptacidiphilus</taxon>
    </lineage>
</organism>
<feature type="region of interest" description="Disordered" evidence="1">
    <location>
        <begin position="69"/>
        <end position="96"/>
    </location>
</feature>
<sequence length="123" mass="13185">MTIMDAEPSAGSDEPSDRPLGADPGEPEAWEITRVRCPECAQPIALVGDEALLPRHVASRAPWQPFASAQCEGSGLPAAEAEPLGEDGGFGPEPTLADFLTLPPELDWRTQPFSHAHRKLHLP</sequence>